<sequence length="436" mass="47425">MKVIVLGAGVVGVSTAYYLASAGAQVTVIDRQAGPAQETSFANAGQVSPGYSTPWAAPGIPLKAIKWLFQRHAPLSVRMDGSVFQLRWLAAMLSNCSPKRYTVNKERMLRLASYSRECLQALREETGIQYEARTAGTLQLFRSLEQVEQAERDIRVLRDCGIDFELLDAHGVCKAEPALRHSRASIVGGLRLPDDETGDCFQFTNQLARLAIAKGVQFRFGTPMRGFTRDVHGAITGIQLDGANEAPLRADRYVLALGSYSREFLGSTGLEIPVYPVKGYSLTIPITDDSRAPVSTVLDETYKIALTRFDRRIRVGGMAELSGFNLDLRQRRRETLEMVTNQLFPGGDLSQAEFWTGLRPMTPDSTPIVGASPHPNLFLNTGHGTLGWTMACGSGQLLANMMTGVPTAISSEGLGISRYLAPSQPPTRGFVAGQPA</sequence>
<evidence type="ECO:0000256" key="5">
    <source>
        <dbReference type="ARBA" id="ARBA00023002"/>
    </source>
</evidence>
<dbReference type="HAMAP" id="MF_01202">
    <property type="entry name" value="DadA"/>
    <property type="match status" value="1"/>
</dbReference>
<evidence type="ECO:0000256" key="1">
    <source>
        <dbReference type="ARBA" id="ARBA00001974"/>
    </source>
</evidence>
<dbReference type="EC" id="1.4.99.-" evidence="7"/>
<evidence type="ECO:0000313" key="10">
    <source>
        <dbReference type="Proteomes" id="UP000070433"/>
    </source>
</evidence>
<dbReference type="RefSeq" id="WP_061501432.1">
    <property type="nucleotide sequence ID" value="NZ_CP010951.1"/>
</dbReference>
<dbReference type="NCBIfam" id="NF001933">
    <property type="entry name" value="PRK00711.1"/>
    <property type="match status" value="1"/>
</dbReference>
<keyword evidence="4 7" id="KW-0274">FAD</keyword>
<dbReference type="SUPFAM" id="SSF54373">
    <property type="entry name" value="FAD-linked reductases, C-terminal domain"/>
    <property type="match status" value="1"/>
</dbReference>
<dbReference type="Gene3D" id="3.50.50.60">
    <property type="entry name" value="FAD/NAD(P)-binding domain"/>
    <property type="match status" value="2"/>
</dbReference>
<comment type="catalytic activity">
    <reaction evidence="6 7">
        <text>a D-alpha-amino acid + A + H2O = a 2-oxocarboxylate + AH2 + NH4(+)</text>
        <dbReference type="Rhea" id="RHEA:18125"/>
        <dbReference type="ChEBI" id="CHEBI:13193"/>
        <dbReference type="ChEBI" id="CHEBI:15377"/>
        <dbReference type="ChEBI" id="CHEBI:17499"/>
        <dbReference type="ChEBI" id="CHEBI:28938"/>
        <dbReference type="ChEBI" id="CHEBI:35179"/>
        <dbReference type="ChEBI" id="CHEBI:59871"/>
    </reaction>
</comment>
<comment type="similarity">
    <text evidence="2 7">Belongs to the DadA oxidoreductase family.</text>
</comment>
<name>A0A127JVR2_9BURK</name>
<dbReference type="PATRIC" id="fig|94132.3.peg.3278"/>
<dbReference type="GO" id="GO:0008718">
    <property type="term" value="F:D-amino-acid dehydrogenase activity"/>
    <property type="evidence" value="ECO:0007669"/>
    <property type="project" value="UniProtKB-UniRule"/>
</dbReference>
<proteinExistence type="inferred from homology"/>
<reference evidence="9 10" key="1">
    <citation type="journal article" date="2014" name="Int. J. Syst. Evol. Microbiol.">
        <title>Ramlibacter solisilvae sp. nov., isolated from forest soil, and emended description of the genus Ramlibacter.</title>
        <authorList>
            <person name="Lee H.J."/>
            <person name="Lee S.H."/>
            <person name="Lee S.S."/>
            <person name="Lee J.S."/>
            <person name="Kim Y."/>
            <person name="Kim S.C."/>
            <person name="Jeon C.O."/>
        </authorList>
    </citation>
    <scope>NUCLEOTIDE SEQUENCE [LARGE SCALE GENOMIC DNA]</scope>
    <source>
        <strain evidence="9 10">5-10</strain>
    </source>
</reference>
<dbReference type="FunFam" id="3.50.50.60:FF:000020">
    <property type="entry name" value="D-amino acid dehydrogenase"/>
    <property type="match status" value="1"/>
</dbReference>
<dbReference type="Proteomes" id="UP000070433">
    <property type="component" value="Chromosome"/>
</dbReference>
<feature type="domain" description="FAD dependent oxidoreductase" evidence="8">
    <location>
        <begin position="2"/>
        <end position="401"/>
    </location>
</feature>
<dbReference type="PANTHER" id="PTHR13847">
    <property type="entry name" value="SARCOSINE DEHYDROGENASE-RELATED"/>
    <property type="match status" value="1"/>
</dbReference>
<dbReference type="GO" id="GO:0005737">
    <property type="term" value="C:cytoplasm"/>
    <property type="evidence" value="ECO:0007669"/>
    <property type="project" value="TreeGrafter"/>
</dbReference>
<dbReference type="GO" id="GO:0005886">
    <property type="term" value="C:plasma membrane"/>
    <property type="evidence" value="ECO:0007669"/>
    <property type="project" value="TreeGrafter"/>
</dbReference>
<evidence type="ECO:0000256" key="2">
    <source>
        <dbReference type="ARBA" id="ARBA00009410"/>
    </source>
</evidence>
<dbReference type="InterPro" id="IPR023080">
    <property type="entry name" value="DadA"/>
</dbReference>
<dbReference type="GO" id="GO:0055130">
    <property type="term" value="P:D-alanine catabolic process"/>
    <property type="evidence" value="ECO:0007669"/>
    <property type="project" value="TreeGrafter"/>
</dbReference>
<accession>A0A127JVR2</accession>
<organism evidence="9 10">
    <name type="scientific">Ramlibacter tataouinensis</name>
    <dbReference type="NCBI Taxonomy" id="94132"/>
    <lineage>
        <taxon>Bacteria</taxon>
        <taxon>Pseudomonadati</taxon>
        <taxon>Pseudomonadota</taxon>
        <taxon>Betaproteobacteria</taxon>
        <taxon>Burkholderiales</taxon>
        <taxon>Comamonadaceae</taxon>
        <taxon>Ramlibacter</taxon>
    </lineage>
</organism>
<dbReference type="InterPro" id="IPR036188">
    <property type="entry name" value="FAD/NAD-bd_sf"/>
</dbReference>
<evidence type="ECO:0000256" key="4">
    <source>
        <dbReference type="ARBA" id="ARBA00022827"/>
    </source>
</evidence>
<feature type="binding site" evidence="7">
    <location>
        <begin position="3"/>
        <end position="17"/>
    </location>
    <ligand>
        <name>FAD</name>
        <dbReference type="ChEBI" id="CHEBI:57692"/>
    </ligand>
</feature>
<dbReference type="AlphaFoldDB" id="A0A127JVR2"/>
<dbReference type="InterPro" id="IPR006076">
    <property type="entry name" value="FAD-dep_OxRdtase"/>
</dbReference>
<comment type="cofactor">
    <cofactor evidence="1 7">
        <name>FAD</name>
        <dbReference type="ChEBI" id="CHEBI:57692"/>
    </cofactor>
</comment>
<evidence type="ECO:0000313" key="9">
    <source>
        <dbReference type="EMBL" id="AMO24087.1"/>
    </source>
</evidence>
<dbReference type="Gene3D" id="3.30.9.10">
    <property type="entry name" value="D-Amino Acid Oxidase, subunit A, domain 2"/>
    <property type="match status" value="1"/>
</dbReference>
<dbReference type="Pfam" id="PF01266">
    <property type="entry name" value="DAO"/>
    <property type="match status" value="1"/>
</dbReference>
<evidence type="ECO:0000256" key="3">
    <source>
        <dbReference type="ARBA" id="ARBA00022630"/>
    </source>
</evidence>
<gene>
    <name evidence="7" type="primary">dadA</name>
    <name evidence="9" type="ORF">UC35_16080</name>
</gene>
<keyword evidence="3 7" id="KW-0285">Flavoprotein</keyword>
<comment type="function">
    <text evidence="7">Oxidative deamination of D-amino acids.</text>
</comment>
<dbReference type="OrthoDB" id="18526at2"/>
<keyword evidence="10" id="KW-1185">Reference proteome</keyword>
<dbReference type="EMBL" id="CP010951">
    <property type="protein sequence ID" value="AMO24087.1"/>
    <property type="molecule type" value="Genomic_DNA"/>
</dbReference>
<evidence type="ECO:0000256" key="7">
    <source>
        <dbReference type="HAMAP-Rule" id="MF_01202"/>
    </source>
</evidence>
<evidence type="ECO:0000259" key="8">
    <source>
        <dbReference type="Pfam" id="PF01266"/>
    </source>
</evidence>
<evidence type="ECO:0000256" key="6">
    <source>
        <dbReference type="ARBA" id="ARBA00047884"/>
    </source>
</evidence>
<protein>
    <recommendedName>
        <fullName evidence="7">D-amino acid dehydrogenase</fullName>
        <ecNumber evidence="7">1.4.99.-</ecNumber>
    </recommendedName>
</protein>
<keyword evidence="5 7" id="KW-0560">Oxidoreductase</keyword>
<dbReference type="SUPFAM" id="SSF51905">
    <property type="entry name" value="FAD/NAD(P)-binding domain"/>
    <property type="match status" value="1"/>
</dbReference>
<dbReference type="PANTHER" id="PTHR13847:SF280">
    <property type="entry name" value="D-AMINO ACID DEHYDROGENASE"/>
    <property type="match status" value="1"/>
</dbReference>